<reference evidence="5 6" key="1">
    <citation type="journal article" date="2011" name="Front. Microbiol.">
        <title>Genomic signatures of strain selection and enhancement in Bacillus atrophaeus var. globigii, a historical biowarfare simulant.</title>
        <authorList>
            <person name="Gibbons H.S."/>
            <person name="Broomall S.M."/>
            <person name="McNew L.A."/>
            <person name="Daligault H."/>
            <person name="Chapman C."/>
            <person name="Bruce D."/>
            <person name="Karavis M."/>
            <person name="Krepps M."/>
            <person name="McGregor P.A."/>
            <person name="Hong C."/>
            <person name="Park K.H."/>
            <person name="Akmal A."/>
            <person name="Feldman A."/>
            <person name="Lin J.S."/>
            <person name="Chang W.E."/>
            <person name="Higgs B.W."/>
            <person name="Demirev P."/>
            <person name="Lindquist J."/>
            <person name="Liem A."/>
            <person name="Fochler E."/>
            <person name="Read T.D."/>
            <person name="Tapia R."/>
            <person name="Johnson S."/>
            <person name="Bishop-Lilly K.A."/>
            <person name="Detter C."/>
            <person name="Han C."/>
            <person name="Sozhamannan S."/>
            <person name="Rosenzweig C.N."/>
            <person name="Skowronski E.W."/>
        </authorList>
    </citation>
    <scope>NUCLEOTIDE SEQUENCE [LARGE SCALE GENOMIC DNA]</scope>
    <source>
        <strain evidence="5 6">AK5</strain>
    </source>
</reference>
<dbReference type="SUPFAM" id="SSF102405">
    <property type="entry name" value="MCP/YpsA-like"/>
    <property type="match status" value="1"/>
</dbReference>
<organism evidence="5 6">
    <name type="scientific">Aliidiomarina haloalkalitolerans</name>
    <dbReference type="NCBI Taxonomy" id="859059"/>
    <lineage>
        <taxon>Bacteria</taxon>
        <taxon>Pseudomonadati</taxon>
        <taxon>Pseudomonadota</taxon>
        <taxon>Gammaproteobacteria</taxon>
        <taxon>Alteromonadales</taxon>
        <taxon>Idiomarinaceae</taxon>
        <taxon>Aliidiomarina</taxon>
    </lineage>
</organism>
<evidence type="ECO:0000313" key="6">
    <source>
        <dbReference type="Proteomes" id="UP000288212"/>
    </source>
</evidence>
<feature type="coiled-coil region" evidence="4">
    <location>
        <begin position="52"/>
        <end position="79"/>
    </location>
</feature>
<proteinExistence type="predicted"/>
<dbReference type="PANTHER" id="PTHR43393:SF3">
    <property type="entry name" value="LYSINE DECARBOXYLASE-LIKE PROTEIN"/>
    <property type="match status" value="1"/>
</dbReference>
<evidence type="ECO:0000256" key="1">
    <source>
        <dbReference type="ARBA" id="ARBA00000274"/>
    </source>
</evidence>
<evidence type="ECO:0000256" key="3">
    <source>
        <dbReference type="ARBA" id="ARBA00031983"/>
    </source>
</evidence>
<comment type="caution">
    <text evidence="5">The sequence shown here is derived from an EMBL/GenBank/DDBJ whole genome shotgun (WGS) entry which is preliminary data.</text>
</comment>
<sequence length="298" mass="33759">MSVLQCQFQKQPLARRRWLEECAKEGVSLVESGYTSSSYVNFQLESPMAVSFDNFNEELIKISETLEEEERQRAALLADEWLKAESTFNGEAVKHTISIFGSARIPAPDQCHEDNPCLTMAKYYAEAEELSFMIGDYLEAEKLTDTRLITGGGPGIMEAASRGARRANHNSIGLNIVLPREQQVNPFIAAKHSIEFQYFALRKMHFLKRAKALLVFPGGFGTLDELFETLTLIQTGKMPRVPVFLYGDEFWDKVINIEHLADCGMIDQADIDLYHHVNSVADAWQRLEPILKTLNHRA</sequence>
<dbReference type="PANTHER" id="PTHR43393">
    <property type="entry name" value="CYTOKININ RIBOSIDE 5'-MONOPHOSPHATE PHOSPHORIBOHYDROLASE"/>
    <property type="match status" value="1"/>
</dbReference>
<accession>A0A432VQV6</accession>
<dbReference type="Gene3D" id="3.40.50.450">
    <property type="match status" value="1"/>
</dbReference>
<protein>
    <recommendedName>
        <fullName evidence="3">AMP nucleosidase</fullName>
        <ecNumber evidence="2">3.2.2.4</ecNumber>
    </recommendedName>
    <alternativeName>
        <fullName evidence="3">AMP nucleosidase</fullName>
    </alternativeName>
</protein>
<dbReference type="EC" id="3.2.2.4" evidence="2"/>
<gene>
    <name evidence="5" type="ORF">CWE06_10430</name>
</gene>
<comment type="catalytic activity">
    <reaction evidence="1">
        <text>AMP + H2O = D-ribose 5-phosphate + adenine</text>
        <dbReference type="Rhea" id="RHEA:20129"/>
        <dbReference type="ChEBI" id="CHEBI:15377"/>
        <dbReference type="ChEBI" id="CHEBI:16708"/>
        <dbReference type="ChEBI" id="CHEBI:78346"/>
        <dbReference type="ChEBI" id="CHEBI:456215"/>
        <dbReference type="EC" id="3.2.2.4"/>
    </reaction>
</comment>
<evidence type="ECO:0000313" key="5">
    <source>
        <dbReference type="EMBL" id="RUO18651.1"/>
    </source>
</evidence>
<keyword evidence="6" id="KW-1185">Reference proteome</keyword>
<dbReference type="GO" id="GO:0005829">
    <property type="term" value="C:cytosol"/>
    <property type="evidence" value="ECO:0007669"/>
    <property type="project" value="TreeGrafter"/>
</dbReference>
<name>A0A432VQV6_9GAMM</name>
<dbReference type="EMBL" id="PIPI01000008">
    <property type="protein sequence ID" value="RUO18651.1"/>
    <property type="molecule type" value="Genomic_DNA"/>
</dbReference>
<dbReference type="GO" id="GO:0008714">
    <property type="term" value="F:AMP nucleosidase activity"/>
    <property type="evidence" value="ECO:0007669"/>
    <property type="project" value="UniProtKB-EC"/>
</dbReference>
<dbReference type="InterPro" id="IPR052341">
    <property type="entry name" value="LOG_family_nucleotidases"/>
</dbReference>
<keyword evidence="4" id="KW-0175">Coiled coil</keyword>
<dbReference type="Pfam" id="PF03641">
    <property type="entry name" value="Lysine_decarbox"/>
    <property type="match status" value="1"/>
</dbReference>
<dbReference type="Proteomes" id="UP000288212">
    <property type="component" value="Unassembled WGS sequence"/>
</dbReference>
<evidence type="ECO:0000256" key="4">
    <source>
        <dbReference type="SAM" id="Coils"/>
    </source>
</evidence>
<dbReference type="AlphaFoldDB" id="A0A432VQV6"/>
<evidence type="ECO:0000256" key="2">
    <source>
        <dbReference type="ARBA" id="ARBA00011985"/>
    </source>
</evidence>
<dbReference type="InterPro" id="IPR031100">
    <property type="entry name" value="LOG_fam"/>
</dbReference>